<evidence type="ECO:0000313" key="2">
    <source>
        <dbReference type="EMBL" id="RIL41060.1"/>
    </source>
</evidence>
<protein>
    <submittedName>
        <fullName evidence="2">Uncharacterized protein</fullName>
    </submittedName>
</protein>
<evidence type="ECO:0000313" key="3">
    <source>
        <dbReference type="EMBL" id="SUM33798.1"/>
    </source>
</evidence>
<dbReference type="OrthoDB" id="2399179at2"/>
<dbReference type="Proteomes" id="UP000321057">
    <property type="component" value="Unassembled WGS sequence"/>
</dbReference>
<dbReference type="AlphaFoldDB" id="A0A0D0RNF2"/>
<dbReference type="STRING" id="1293.SH09_03825"/>
<dbReference type="Proteomes" id="UP000255277">
    <property type="component" value="Unassembled WGS sequence"/>
</dbReference>
<dbReference type="EMBL" id="UHDK01000001">
    <property type="protein sequence ID" value="SUM33798.1"/>
    <property type="molecule type" value="Genomic_DNA"/>
</dbReference>
<reference evidence="2 5" key="1">
    <citation type="journal article" date="2016" name="Front. Microbiol.">
        <title>Comprehensive Phylogenetic Analysis of Bovine Non-aureus Staphylococci Species Based on Whole-Genome Sequencing.</title>
        <authorList>
            <person name="Naushad S."/>
            <person name="Barkema H.W."/>
            <person name="Luby C."/>
            <person name="Condas L.A."/>
            <person name="Nobrega D.B."/>
            <person name="Carson D.A."/>
            <person name="De Buck J."/>
        </authorList>
    </citation>
    <scope>NUCLEOTIDE SEQUENCE [LARGE SCALE GENOMIC DNA]</scope>
    <source>
        <strain evidence="2 5">SNUC 1388</strain>
    </source>
</reference>
<keyword evidence="6" id="KW-1185">Reference proteome</keyword>
<gene>
    <name evidence="2" type="ORF">BUZ01_13685</name>
    <name evidence="3" type="ORF">NCTC12195_03267</name>
    <name evidence="1" type="ORF">SGA02_13700</name>
</gene>
<organism evidence="2 5">
    <name type="scientific">Staphylococcus gallinarum</name>
    <dbReference type="NCBI Taxonomy" id="1293"/>
    <lineage>
        <taxon>Bacteria</taxon>
        <taxon>Bacillati</taxon>
        <taxon>Bacillota</taxon>
        <taxon>Bacilli</taxon>
        <taxon>Bacillales</taxon>
        <taxon>Staphylococcaceae</taxon>
        <taxon>Staphylococcus</taxon>
    </lineage>
</organism>
<evidence type="ECO:0000313" key="6">
    <source>
        <dbReference type="Proteomes" id="UP000321057"/>
    </source>
</evidence>
<dbReference type="EMBL" id="QXRZ01000017">
    <property type="protein sequence ID" value="RIL41060.1"/>
    <property type="molecule type" value="Genomic_DNA"/>
</dbReference>
<proteinExistence type="predicted"/>
<dbReference type="Proteomes" id="UP000283576">
    <property type="component" value="Unassembled WGS sequence"/>
</dbReference>
<sequence>MKMETITIRYDATFERQVEIPVYDHYENHNIEEAIDRDMELHKNDYLDGQFIEFDKVKIMDWRYS</sequence>
<reference evidence="1 6" key="3">
    <citation type="submission" date="2019-07" db="EMBL/GenBank/DDBJ databases">
        <title>Whole genome shotgun sequence of Staphylococcus gallinarum NBRC 109767.</title>
        <authorList>
            <person name="Hosoyama A."/>
            <person name="Uohara A."/>
            <person name="Ohji S."/>
            <person name="Ichikawa N."/>
        </authorList>
    </citation>
    <scope>NUCLEOTIDE SEQUENCE [LARGE SCALE GENOMIC DNA]</scope>
    <source>
        <strain evidence="1 6">NBRC 109767</strain>
    </source>
</reference>
<evidence type="ECO:0000313" key="1">
    <source>
        <dbReference type="EMBL" id="GEQ05542.1"/>
    </source>
</evidence>
<evidence type="ECO:0000313" key="4">
    <source>
        <dbReference type="Proteomes" id="UP000255277"/>
    </source>
</evidence>
<reference evidence="3 4" key="2">
    <citation type="submission" date="2018-06" db="EMBL/GenBank/DDBJ databases">
        <authorList>
            <consortium name="Pathogen Informatics"/>
            <person name="Doyle S."/>
        </authorList>
    </citation>
    <scope>NUCLEOTIDE SEQUENCE [LARGE SCALE GENOMIC DNA]</scope>
    <source>
        <strain evidence="3 4">NCTC12195</strain>
    </source>
</reference>
<dbReference type="EMBL" id="BKAX01000003">
    <property type="protein sequence ID" value="GEQ05542.1"/>
    <property type="molecule type" value="Genomic_DNA"/>
</dbReference>
<evidence type="ECO:0000313" key="5">
    <source>
        <dbReference type="Proteomes" id="UP000283576"/>
    </source>
</evidence>
<dbReference type="RefSeq" id="WP_042738309.1">
    <property type="nucleotide sequence ID" value="NZ_BKAX01000003.1"/>
</dbReference>
<name>A0A0D0RNF2_STAGA</name>
<accession>A0A0D0RNF2</accession>